<dbReference type="EMBL" id="SNRY01000058">
    <property type="protein sequence ID" value="KAA6348887.1"/>
    <property type="molecule type" value="Genomic_DNA"/>
</dbReference>
<dbReference type="CDD" id="cd00761">
    <property type="entry name" value="Glyco_tranf_GTA_type"/>
    <property type="match status" value="1"/>
</dbReference>
<dbReference type="AlphaFoldDB" id="A0A5J4SSA1"/>
<reference evidence="2" key="1">
    <citation type="submission" date="2019-03" db="EMBL/GenBank/DDBJ databases">
        <title>Single cell metagenomics reveals metabolic interactions within the superorganism composed of flagellate Streblomastix strix and complex community of Bacteroidetes bacteria on its surface.</title>
        <authorList>
            <person name="Treitli S.C."/>
            <person name="Kolisko M."/>
            <person name="Husnik F."/>
            <person name="Keeling P."/>
            <person name="Hampl V."/>
        </authorList>
    </citation>
    <scope>NUCLEOTIDE SEQUENCE</scope>
    <source>
        <strain evidence="2">STM</strain>
    </source>
</reference>
<dbReference type="Pfam" id="PF00535">
    <property type="entry name" value="Glycos_transf_2"/>
    <property type="match status" value="1"/>
</dbReference>
<gene>
    <name evidence="2" type="ORF">EZS27_003687</name>
</gene>
<dbReference type="EC" id="2.4.-.-" evidence="2"/>
<dbReference type="InterPro" id="IPR029044">
    <property type="entry name" value="Nucleotide-diphossugar_trans"/>
</dbReference>
<dbReference type="PANTHER" id="PTHR43685">
    <property type="entry name" value="GLYCOSYLTRANSFERASE"/>
    <property type="match status" value="1"/>
</dbReference>
<organism evidence="2">
    <name type="scientific">termite gut metagenome</name>
    <dbReference type="NCBI Taxonomy" id="433724"/>
    <lineage>
        <taxon>unclassified sequences</taxon>
        <taxon>metagenomes</taxon>
        <taxon>organismal metagenomes</taxon>
    </lineage>
</organism>
<accession>A0A5J4SSA1</accession>
<evidence type="ECO:0000259" key="1">
    <source>
        <dbReference type="Pfam" id="PF00535"/>
    </source>
</evidence>
<proteinExistence type="predicted"/>
<feature type="domain" description="Glycosyltransferase 2-like" evidence="1">
    <location>
        <begin position="4"/>
        <end position="125"/>
    </location>
</feature>
<keyword evidence="2" id="KW-0328">Glycosyltransferase</keyword>
<dbReference type="InterPro" id="IPR050834">
    <property type="entry name" value="Glycosyltransf_2"/>
</dbReference>
<comment type="caution">
    <text evidence="2">The sequence shown here is derived from an EMBL/GenBank/DDBJ whole genome shotgun (WGS) entry which is preliminary data.</text>
</comment>
<dbReference type="Gene3D" id="3.90.550.10">
    <property type="entry name" value="Spore Coat Polysaccharide Biosynthesis Protein SpsA, Chain A"/>
    <property type="match status" value="1"/>
</dbReference>
<dbReference type="PANTHER" id="PTHR43685:SF3">
    <property type="entry name" value="SLR2126 PROTEIN"/>
    <property type="match status" value="1"/>
</dbReference>
<dbReference type="GO" id="GO:0016757">
    <property type="term" value="F:glycosyltransferase activity"/>
    <property type="evidence" value="ECO:0007669"/>
    <property type="project" value="UniProtKB-KW"/>
</dbReference>
<sequence>MNLSVVVCTYNREKPLSETLSSLVVQTYTPEDFEIVVVDNNSPDQTAEVVQNFINQHPHLNIRYFKESQQGISHARNRGVNEAQGTFIVFMDDDETVDADFLQNLATFFHDYPQAELVSEPVVPVFETTPPDWLSPYTMRLITGAYNKGKAIKIVGKKDYPGTGHATFRTELFHRYGGFNPNLGRKGNSVMGAEDKDFFFRLIQNGIQCYYVPDAPIYHHIPADKLTEDFFNRISLAVGKSERIRTLSLSQSAYYKRIFSELIKWGASLVLFVYYLLRFQYSKGEKLLRFRWNVSRGLL</sequence>
<dbReference type="InterPro" id="IPR001173">
    <property type="entry name" value="Glyco_trans_2-like"/>
</dbReference>
<keyword evidence="2" id="KW-0808">Transferase</keyword>
<protein>
    <submittedName>
        <fullName evidence="2">Putative glycosyltransferase EpsJ</fullName>
        <ecNumber evidence="2">2.4.-.-</ecNumber>
    </submittedName>
</protein>
<dbReference type="SUPFAM" id="SSF53448">
    <property type="entry name" value="Nucleotide-diphospho-sugar transferases"/>
    <property type="match status" value="1"/>
</dbReference>
<evidence type="ECO:0000313" key="2">
    <source>
        <dbReference type="EMBL" id="KAA6348887.1"/>
    </source>
</evidence>
<name>A0A5J4SSA1_9ZZZZ</name>